<dbReference type="CDD" id="cd06464">
    <property type="entry name" value="ACD_sHsps-like"/>
    <property type="match status" value="1"/>
</dbReference>
<dbReference type="Pfam" id="PF00011">
    <property type="entry name" value="HSP20"/>
    <property type="match status" value="1"/>
</dbReference>
<dbReference type="OrthoDB" id="1431247at2759"/>
<dbReference type="PROSITE" id="PS01031">
    <property type="entry name" value="SHSP"/>
    <property type="match status" value="1"/>
</dbReference>
<dbReference type="EMBL" id="ML976668">
    <property type="protein sequence ID" value="KAF1975908.1"/>
    <property type="molecule type" value="Genomic_DNA"/>
</dbReference>
<sequence>MAFFLTPQFAPAYTAQQCNPWACAPRPQPSYRRVVRPSFSPFAPFLNEVDELISALDHEARREAARREAHRQRQQRKRIVRALFNVHENQEGYQVDAELPYFKQEHIEIEVTDGNTLRLSGNTERKAEQQSQPGEATADAQPTESTTDVQVTEAMDGVTLNEPAKSTASGVATPTESDTESQKSYQATVEDDFEDLGAETASTFSAHSESEAPKEPKGKEKAVEEPAATETTTETAVQQQPQPEAPAQQSDEEQWEFQGSFERTFRFPERIDAANVRASFRNGLLSITIPKAKAPEARRIQIQ</sequence>
<dbReference type="InterPro" id="IPR031107">
    <property type="entry name" value="Small_HSP"/>
</dbReference>
<evidence type="ECO:0000259" key="5">
    <source>
        <dbReference type="PROSITE" id="PS01031"/>
    </source>
</evidence>
<feature type="compositionally biased region" description="Polar residues" evidence="4">
    <location>
        <begin position="164"/>
        <end position="186"/>
    </location>
</feature>
<feature type="compositionally biased region" description="Basic and acidic residues" evidence="4">
    <location>
        <begin position="208"/>
        <end position="224"/>
    </location>
</feature>
<evidence type="ECO:0000313" key="7">
    <source>
        <dbReference type="Proteomes" id="UP000800036"/>
    </source>
</evidence>
<feature type="domain" description="SHSP" evidence="5">
    <location>
        <begin position="74"/>
        <end position="303"/>
    </location>
</feature>
<evidence type="ECO:0000256" key="3">
    <source>
        <dbReference type="RuleBase" id="RU003616"/>
    </source>
</evidence>
<gene>
    <name evidence="6" type="ORF">BU23DRAFT_56286</name>
</gene>
<dbReference type="Proteomes" id="UP000800036">
    <property type="component" value="Unassembled WGS sequence"/>
</dbReference>
<protein>
    <submittedName>
        <fullName evidence="6">HSP20-like chaperone</fullName>
    </submittedName>
</protein>
<dbReference type="Gene3D" id="2.60.40.790">
    <property type="match status" value="1"/>
</dbReference>
<keyword evidence="1" id="KW-0346">Stress response</keyword>
<dbReference type="SUPFAM" id="SSF49764">
    <property type="entry name" value="HSP20-like chaperones"/>
    <property type="match status" value="2"/>
</dbReference>
<organism evidence="6 7">
    <name type="scientific">Bimuria novae-zelandiae CBS 107.79</name>
    <dbReference type="NCBI Taxonomy" id="1447943"/>
    <lineage>
        <taxon>Eukaryota</taxon>
        <taxon>Fungi</taxon>
        <taxon>Dikarya</taxon>
        <taxon>Ascomycota</taxon>
        <taxon>Pezizomycotina</taxon>
        <taxon>Dothideomycetes</taxon>
        <taxon>Pleosporomycetidae</taxon>
        <taxon>Pleosporales</taxon>
        <taxon>Massarineae</taxon>
        <taxon>Didymosphaeriaceae</taxon>
        <taxon>Bimuria</taxon>
    </lineage>
</organism>
<dbReference type="AlphaFoldDB" id="A0A6A5VGS2"/>
<dbReference type="PANTHER" id="PTHR11527">
    <property type="entry name" value="HEAT-SHOCK PROTEIN 20 FAMILY MEMBER"/>
    <property type="match status" value="1"/>
</dbReference>
<evidence type="ECO:0000256" key="2">
    <source>
        <dbReference type="PROSITE-ProRule" id="PRU00285"/>
    </source>
</evidence>
<feature type="region of interest" description="Disordered" evidence="4">
    <location>
        <begin position="113"/>
        <end position="186"/>
    </location>
</feature>
<evidence type="ECO:0000256" key="4">
    <source>
        <dbReference type="SAM" id="MobiDB-lite"/>
    </source>
</evidence>
<reference evidence="6" key="1">
    <citation type="journal article" date="2020" name="Stud. Mycol.">
        <title>101 Dothideomycetes genomes: a test case for predicting lifestyles and emergence of pathogens.</title>
        <authorList>
            <person name="Haridas S."/>
            <person name="Albert R."/>
            <person name="Binder M."/>
            <person name="Bloem J."/>
            <person name="Labutti K."/>
            <person name="Salamov A."/>
            <person name="Andreopoulos B."/>
            <person name="Baker S."/>
            <person name="Barry K."/>
            <person name="Bills G."/>
            <person name="Bluhm B."/>
            <person name="Cannon C."/>
            <person name="Castanera R."/>
            <person name="Culley D."/>
            <person name="Daum C."/>
            <person name="Ezra D."/>
            <person name="Gonzalez J."/>
            <person name="Henrissat B."/>
            <person name="Kuo A."/>
            <person name="Liang C."/>
            <person name="Lipzen A."/>
            <person name="Lutzoni F."/>
            <person name="Magnuson J."/>
            <person name="Mondo S."/>
            <person name="Nolan M."/>
            <person name="Ohm R."/>
            <person name="Pangilinan J."/>
            <person name="Park H.-J."/>
            <person name="Ramirez L."/>
            <person name="Alfaro M."/>
            <person name="Sun H."/>
            <person name="Tritt A."/>
            <person name="Yoshinaga Y."/>
            <person name="Zwiers L.-H."/>
            <person name="Turgeon B."/>
            <person name="Goodwin S."/>
            <person name="Spatafora J."/>
            <person name="Crous P."/>
            <person name="Grigoriev I."/>
        </authorList>
    </citation>
    <scope>NUCLEOTIDE SEQUENCE</scope>
    <source>
        <strain evidence="6">CBS 107.79</strain>
    </source>
</reference>
<feature type="compositionally biased region" description="Polar residues" evidence="4">
    <location>
        <begin position="129"/>
        <end position="150"/>
    </location>
</feature>
<evidence type="ECO:0000313" key="6">
    <source>
        <dbReference type="EMBL" id="KAF1975908.1"/>
    </source>
</evidence>
<comment type="similarity">
    <text evidence="2 3">Belongs to the small heat shock protein (HSP20) family.</text>
</comment>
<dbReference type="InterPro" id="IPR008978">
    <property type="entry name" value="HSP20-like_chaperone"/>
</dbReference>
<name>A0A6A5VGS2_9PLEO</name>
<proteinExistence type="inferred from homology"/>
<feature type="region of interest" description="Disordered" evidence="4">
    <location>
        <begin position="202"/>
        <end position="261"/>
    </location>
</feature>
<keyword evidence="7" id="KW-1185">Reference proteome</keyword>
<accession>A0A6A5VGS2</accession>
<feature type="compositionally biased region" description="Low complexity" evidence="4">
    <location>
        <begin position="225"/>
        <end position="249"/>
    </location>
</feature>
<feature type="compositionally biased region" description="Polar residues" evidence="4">
    <location>
        <begin position="113"/>
        <end position="122"/>
    </location>
</feature>
<evidence type="ECO:0000256" key="1">
    <source>
        <dbReference type="ARBA" id="ARBA00023016"/>
    </source>
</evidence>
<dbReference type="InterPro" id="IPR002068">
    <property type="entry name" value="A-crystallin/Hsp20_dom"/>
</dbReference>